<gene>
    <name evidence="1" type="ORF">LCB40_08180</name>
</gene>
<dbReference type="Proteomes" id="UP000677218">
    <property type="component" value="Unassembled WGS sequence"/>
</dbReference>
<evidence type="ECO:0000313" key="2">
    <source>
        <dbReference type="Proteomes" id="UP000677218"/>
    </source>
</evidence>
<dbReference type="RefSeq" id="WP_212780635.1">
    <property type="nucleotide sequence ID" value="NZ_BMAY01000005.1"/>
</dbReference>
<dbReference type="SUPFAM" id="SSF48452">
    <property type="entry name" value="TPR-like"/>
    <property type="match status" value="1"/>
</dbReference>
<evidence type="ECO:0008006" key="3">
    <source>
        <dbReference type="Google" id="ProtNLM"/>
    </source>
</evidence>
<dbReference type="Gene3D" id="1.25.40.10">
    <property type="entry name" value="Tetratricopeptide repeat domain"/>
    <property type="match status" value="1"/>
</dbReference>
<proteinExistence type="predicted"/>
<comment type="caution">
    <text evidence="1">The sequence shown here is derived from an EMBL/GenBank/DDBJ whole genome shotgun (WGS) entry which is preliminary data.</text>
</comment>
<dbReference type="EMBL" id="BMAY01000005">
    <property type="protein sequence ID" value="GFZ26938.1"/>
    <property type="molecule type" value="Genomic_DNA"/>
</dbReference>
<evidence type="ECO:0000313" key="1">
    <source>
        <dbReference type="EMBL" id="GFZ26938.1"/>
    </source>
</evidence>
<name>A0A916VI49_9LACO</name>
<accession>A0A916VI49</accession>
<reference evidence="1" key="1">
    <citation type="submission" date="2020-08" db="EMBL/GenBank/DDBJ databases">
        <title>Taxonomic study for Lactobacillus species isolated from hardwood bark.</title>
        <authorList>
            <person name="Tohno M."/>
            <person name="Tanizawa Y."/>
        </authorList>
    </citation>
    <scope>NUCLEOTIDE SEQUENCE</scope>
    <source>
        <strain evidence="1">B40</strain>
    </source>
</reference>
<dbReference type="SUPFAM" id="SSF116965">
    <property type="entry name" value="Hypothetical protein MPN330"/>
    <property type="match status" value="1"/>
</dbReference>
<sequence>MTTSSENLLKLARESQDAGNIDQAIKYLEEALRTETDPKLLFELSKLYEGQGNYWLAYSAIKHMPNYLDSQYQDYFFKLLAKNNFLIEALQIEANTDLKICQKYQIVAVDDRTQSQIMKKLRQKNITEEAYAQVLKLSLTNFKNFVRATLVDPTAEFALRISLIEECSKLRLDEQFSVLVDGQPTTFVPKETIHFLQEPLYLETLAEVNKLLVKDPSYKALAIASTNIILGALYPKLGDYVTDPKAFAKDIVGSVKHTSAGEHEELFQRLLNQYL</sequence>
<keyword evidence="2" id="KW-1185">Reference proteome</keyword>
<protein>
    <recommendedName>
        <fullName evidence="3">Tetratricopeptide repeat protein</fullName>
    </recommendedName>
</protein>
<dbReference type="AlphaFoldDB" id="A0A916VI49"/>
<organism evidence="1 2">
    <name type="scientific">Lactobacillus corticis</name>
    <dbReference type="NCBI Taxonomy" id="2201249"/>
    <lineage>
        <taxon>Bacteria</taxon>
        <taxon>Bacillati</taxon>
        <taxon>Bacillota</taxon>
        <taxon>Bacilli</taxon>
        <taxon>Lactobacillales</taxon>
        <taxon>Lactobacillaceae</taxon>
        <taxon>Lactobacillus</taxon>
    </lineage>
</organism>
<dbReference type="InterPro" id="IPR011990">
    <property type="entry name" value="TPR-like_helical_dom_sf"/>
</dbReference>